<dbReference type="Proteomes" id="UP000016567">
    <property type="component" value="Unassembled WGS sequence"/>
</dbReference>
<dbReference type="STRING" id="1219077.VAZ01S_055_00350"/>
<dbReference type="eggNOG" id="ENOG5031PJR">
    <property type="taxonomic scope" value="Bacteria"/>
</dbReference>
<keyword evidence="2" id="KW-1185">Reference proteome</keyword>
<evidence type="ECO:0000313" key="2">
    <source>
        <dbReference type="Proteomes" id="UP000016567"/>
    </source>
</evidence>
<organism evidence="1 2">
    <name type="scientific">Vibrio azureus NBRC 104587</name>
    <dbReference type="NCBI Taxonomy" id="1219077"/>
    <lineage>
        <taxon>Bacteria</taxon>
        <taxon>Pseudomonadati</taxon>
        <taxon>Pseudomonadota</taxon>
        <taxon>Gammaproteobacteria</taxon>
        <taxon>Vibrionales</taxon>
        <taxon>Vibrionaceae</taxon>
        <taxon>Vibrio</taxon>
    </lineage>
</organism>
<dbReference type="EMBL" id="BATL01000055">
    <property type="protein sequence ID" value="GAD76909.1"/>
    <property type="molecule type" value="Genomic_DNA"/>
</dbReference>
<dbReference type="OrthoDB" id="5906376at2"/>
<gene>
    <name evidence="1" type="ORF">VAZ01S_055_00350</name>
</gene>
<dbReference type="AlphaFoldDB" id="U3C690"/>
<protein>
    <recommendedName>
        <fullName evidence="3">Flavodoxin</fullName>
    </recommendedName>
</protein>
<name>U3C690_9VIBR</name>
<sequence>MNTKQLDCIDRKNRWLHDLVEVEFPTKESLEGRKLYFQRLEQLTYQEVDPDLLAKQELILSVDDIFRVDFHRLTVMYAILQSHHWVETREQELIVEYLSQIILTSDIDLYVGFKEGEPVGAAMICQDEETLLISDVITTNNLPLSQFVGDLIRKITSNKKLNKTVILES</sequence>
<dbReference type="RefSeq" id="WP_021710655.1">
    <property type="nucleotide sequence ID" value="NZ_BAOB01000226.1"/>
</dbReference>
<comment type="caution">
    <text evidence="1">The sequence shown here is derived from an EMBL/GenBank/DDBJ whole genome shotgun (WGS) entry which is preliminary data.</text>
</comment>
<reference evidence="1 2" key="1">
    <citation type="submission" date="2013-09" db="EMBL/GenBank/DDBJ databases">
        <title>Whole genome shotgun sequence of Vibrio azureus NBRC 104587.</title>
        <authorList>
            <person name="Isaki S."/>
            <person name="Hosoyama A."/>
            <person name="Numata M."/>
            <person name="Hashimoto M."/>
            <person name="Hosoyama Y."/>
            <person name="Tsuchikane K."/>
            <person name="Noguchi M."/>
            <person name="Hirakata S."/>
            <person name="Ichikawa N."/>
            <person name="Ohji S."/>
            <person name="Yamazoe A."/>
            <person name="Fujita N."/>
        </authorList>
    </citation>
    <scope>NUCLEOTIDE SEQUENCE [LARGE SCALE GENOMIC DNA]</scope>
    <source>
        <strain evidence="1 2">NBRC 104587</strain>
    </source>
</reference>
<evidence type="ECO:0000313" key="1">
    <source>
        <dbReference type="EMBL" id="GAD76909.1"/>
    </source>
</evidence>
<evidence type="ECO:0008006" key="3">
    <source>
        <dbReference type="Google" id="ProtNLM"/>
    </source>
</evidence>
<accession>U3C690</accession>
<proteinExistence type="predicted"/>